<dbReference type="RefSeq" id="WP_076614299.1">
    <property type="nucleotide sequence ID" value="NZ_CP019323.1"/>
</dbReference>
<dbReference type="PANTHER" id="PTHR43201:SF5">
    <property type="entry name" value="MEDIUM-CHAIN ACYL-COA LIGASE ACSF2, MITOCHONDRIAL"/>
    <property type="match status" value="1"/>
</dbReference>
<keyword evidence="6" id="KW-1185">Reference proteome</keyword>
<accession>A0A1P8Q1T4</accession>
<dbReference type="GO" id="GO:0031956">
    <property type="term" value="F:medium-chain fatty acid-CoA ligase activity"/>
    <property type="evidence" value="ECO:0007669"/>
    <property type="project" value="TreeGrafter"/>
</dbReference>
<evidence type="ECO:0000256" key="2">
    <source>
        <dbReference type="ARBA" id="ARBA00022598"/>
    </source>
</evidence>
<dbReference type="Gene3D" id="3.30.300.30">
    <property type="match status" value="1"/>
</dbReference>
<name>A0A1P8Q1T4_9LACO</name>
<evidence type="ECO:0000313" key="6">
    <source>
        <dbReference type="Proteomes" id="UP000187499"/>
    </source>
</evidence>
<dbReference type="InterPro" id="IPR042099">
    <property type="entry name" value="ANL_N_sf"/>
</dbReference>
<evidence type="ECO:0000313" key="5">
    <source>
        <dbReference type="EMBL" id="APX71795.1"/>
    </source>
</evidence>
<dbReference type="EMBL" id="CP019323">
    <property type="protein sequence ID" value="APX71795.1"/>
    <property type="molecule type" value="Genomic_DNA"/>
</dbReference>
<dbReference type="Pfam" id="PF00501">
    <property type="entry name" value="AMP-binding"/>
    <property type="match status" value="1"/>
</dbReference>
<dbReference type="GO" id="GO:0006631">
    <property type="term" value="P:fatty acid metabolic process"/>
    <property type="evidence" value="ECO:0007669"/>
    <property type="project" value="TreeGrafter"/>
</dbReference>
<dbReference type="InterPro" id="IPR000873">
    <property type="entry name" value="AMP-dep_synth/lig_dom"/>
</dbReference>
<evidence type="ECO:0000259" key="3">
    <source>
        <dbReference type="Pfam" id="PF00501"/>
    </source>
</evidence>
<dbReference type="PANTHER" id="PTHR43201">
    <property type="entry name" value="ACYL-COA SYNTHETASE"/>
    <property type="match status" value="1"/>
</dbReference>
<feature type="domain" description="AMP-binding enzyme C-terminal" evidence="4">
    <location>
        <begin position="410"/>
        <end position="486"/>
    </location>
</feature>
<dbReference type="PROSITE" id="PS00455">
    <property type="entry name" value="AMP_BINDING"/>
    <property type="match status" value="1"/>
</dbReference>
<dbReference type="KEGG" id="lalw:BTM29_04155"/>
<keyword evidence="2" id="KW-0436">Ligase</keyword>
<dbReference type="Proteomes" id="UP000187499">
    <property type="component" value="Chromosome"/>
</dbReference>
<dbReference type="InterPro" id="IPR045851">
    <property type="entry name" value="AMP-bd_C_sf"/>
</dbReference>
<dbReference type="InterPro" id="IPR020845">
    <property type="entry name" value="AMP-binding_CS"/>
</dbReference>
<feature type="domain" description="AMP-dependent synthetase/ligase" evidence="3">
    <location>
        <begin position="11"/>
        <end position="361"/>
    </location>
</feature>
<dbReference type="Pfam" id="PF13193">
    <property type="entry name" value="AMP-binding_C"/>
    <property type="match status" value="1"/>
</dbReference>
<dbReference type="AlphaFoldDB" id="A0A1P8Q1T4"/>
<dbReference type="OrthoDB" id="9762242at2"/>
<dbReference type="InterPro" id="IPR025110">
    <property type="entry name" value="AMP-bd_C"/>
</dbReference>
<dbReference type="STRING" id="1847728.BTM29_04155"/>
<dbReference type="SUPFAM" id="SSF56801">
    <property type="entry name" value="Acetyl-CoA synthetase-like"/>
    <property type="match status" value="1"/>
</dbReference>
<evidence type="ECO:0000256" key="1">
    <source>
        <dbReference type="ARBA" id="ARBA00006432"/>
    </source>
</evidence>
<sequence length="505" mass="56094">MSKITNQLNQQLKKNSENLIIKDESRGLWFSGEEIKSDVDIIKNSLMDLRVGHGDVVLVCLENNGAYPVIVQAIWEVGAVVHPISDTTPAIELQQELTEHQYAAAIVKDDLTTAVTENRAVTIVDDSLVTALHLTIIRDQNIVGHMDQIPTENDLALIMNTSGTTGKPKGVGITHELLKNAVDHDIESHEMTQADTTMIVMPMFHINAQAVSMLSTRLSGGRIVITKKFSASRFWNQVRENGVTWVSVVPTIVNILLINKKANEAYADDIKLRFVRCSSFALPLDKLTSFQNRFHTIILEGYGMTETASQCTINPFDAPKVGSAGKPFKTELGILINDKFTKEANQVGEIAVRGDHVIKDYMEPHPDSFRKDWFLTGDLGYLDEDGYLFVKGRKKDIISRGGEKVAPAHVENALSQLDCVKEVAVIGTPDELYGEAVTAVIIRQDNQRLEDTRQDILNHAKKSLAVFEQPTKVIFVDDYPRNATGKVLRVKLRNQILEEAESIGA</sequence>
<evidence type="ECO:0000259" key="4">
    <source>
        <dbReference type="Pfam" id="PF13193"/>
    </source>
</evidence>
<gene>
    <name evidence="5" type="ORF">BTM29_04155</name>
</gene>
<proteinExistence type="inferred from homology"/>
<reference evidence="6" key="1">
    <citation type="submission" date="2016-12" db="EMBL/GenBank/DDBJ databases">
        <authorList>
            <person name="Jung M.Y."/>
            <person name="Lee S.H."/>
        </authorList>
    </citation>
    <scope>NUCLEOTIDE SEQUENCE [LARGE SCALE GENOMIC DNA]</scope>
    <source>
        <strain evidence="6">WiKim39</strain>
    </source>
</reference>
<comment type="similarity">
    <text evidence="1">Belongs to the ATP-dependent AMP-binding enzyme family.</text>
</comment>
<dbReference type="Gene3D" id="3.40.50.12780">
    <property type="entry name" value="N-terminal domain of ligase-like"/>
    <property type="match status" value="1"/>
</dbReference>
<organism evidence="5 6">
    <name type="scientific">Companilactobacillus allii</name>
    <dbReference type="NCBI Taxonomy" id="1847728"/>
    <lineage>
        <taxon>Bacteria</taxon>
        <taxon>Bacillati</taxon>
        <taxon>Bacillota</taxon>
        <taxon>Bacilli</taxon>
        <taxon>Lactobacillales</taxon>
        <taxon>Lactobacillaceae</taxon>
        <taxon>Companilactobacillus</taxon>
    </lineage>
</organism>
<protein>
    <submittedName>
        <fullName evidence="5">Acyl-CoA synthetase</fullName>
    </submittedName>
</protein>